<gene>
    <name evidence="4" type="ORF">U27_06186</name>
</gene>
<dbReference type="PROSITE" id="PS51000">
    <property type="entry name" value="HTH_DEOR_2"/>
    <property type="match status" value="1"/>
</dbReference>
<organism evidence="4">
    <name type="scientific">Vecturithrix granuli</name>
    <dbReference type="NCBI Taxonomy" id="1499967"/>
    <lineage>
        <taxon>Bacteria</taxon>
        <taxon>Candidatus Moduliflexota</taxon>
        <taxon>Candidatus Vecturitrichia</taxon>
        <taxon>Candidatus Vecturitrichales</taxon>
        <taxon>Candidatus Vecturitrichaceae</taxon>
        <taxon>Candidatus Vecturithrix</taxon>
    </lineage>
</organism>
<evidence type="ECO:0000256" key="2">
    <source>
        <dbReference type="ARBA" id="ARBA00023163"/>
    </source>
</evidence>
<dbReference type="Gene3D" id="3.40.50.1360">
    <property type="match status" value="1"/>
</dbReference>
<accession>A0A081C3Q4</accession>
<dbReference type="HOGENOM" id="CLU_060699_4_0_0"/>
<evidence type="ECO:0000256" key="1">
    <source>
        <dbReference type="ARBA" id="ARBA00023015"/>
    </source>
</evidence>
<dbReference type="InterPro" id="IPR050313">
    <property type="entry name" value="Carb_Metab_HTH_regulators"/>
</dbReference>
<dbReference type="EMBL" id="DF820469">
    <property type="protein sequence ID" value="GAK59209.1"/>
    <property type="molecule type" value="Genomic_DNA"/>
</dbReference>
<dbReference type="Gene3D" id="1.10.10.10">
    <property type="entry name" value="Winged helix-like DNA-binding domain superfamily/Winged helix DNA-binding domain"/>
    <property type="match status" value="1"/>
</dbReference>
<dbReference type="InterPro" id="IPR001034">
    <property type="entry name" value="DeoR_HTH"/>
</dbReference>
<dbReference type="Pfam" id="PF08220">
    <property type="entry name" value="HTH_DeoR"/>
    <property type="match status" value="1"/>
</dbReference>
<dbReference type="InterPro" id="IPR037171">
    <property type="entry name" value="NagB/RpiA_transferase-like"/>
</dbReference>
<reference evidence="4" key="1">
    <citation type="journal article" date="2015" name="PeerJ">
        <title>First genomic representation of candidate bacterial phylum KSB3 points to enhanced environmental sensing as a trigger of wastewater bulking.</title>
        <authorList>
            <person name="Sekiguchi Y."/>
            <person name="Ohashi A."/>
            <person name="Parks D.H."/>
            <person name="Yamauchi T."/>
            <person name="Tyson G.W."/>
            <person name="Hugenholtz P."/>
        </authorList>
    </citation>
    <scope>NUCLEOTIDE SEQUENCE [LARGE SCALE GENOMIC DNA]</scope>
</reference>
<name>A0A081C3Q4_VECG1</name>
<dbReference type="PANTHER" id="PTHR30363:SF8">
    <property type="entry name" value="DEOXYRIBOSE OPERON REPRESSOR"/>
    <property type="match status" value="1"/>
</dbReference>
<evidence type="ECO:0000313" key="4">
    <source>
        <dbReference type="EMBL" id="GAK59209.1"/>
    </source>
</evidence>
<dbReference type="eggNOG" id="COG1349">
    <property type="taxonomic scope" value="Bacteria"/>
</dbReference>
<dbReference type="PANTHER" id="PTHR30363">
    <property type="entry name" value="HTH-TYPE TRANSCRIPTIONAL REGULATOR SRLR-RELATED"/>
    <property type="match status" value="1"/>
</dbReference>
<protein>
    <submittedName>
        <fullName evidence="4">Transcriptional regulator, DeoR family</fullName>
    </submittedName>
</protein>
<dbReference type="SUPFAM" id="SSF100950">
    <property type="entry name" value="NagB/RpiA/CoA transferase-like"/>
    <property type="match status" value="1"/>
</dbReference>
<dbReference type="Proteomes" id="UP000030661">
    <property type="component" value="Unassembled WGS sequence"/>
</dbReference>
<dbReference type="AlphaFoldDB" id="A0A081C3Q4"/>
<dbReference type="InterPro" id="IPR036390">
    <property type="entry name" value="WH_DNA-bd_sf"/>
</dbReference>
<dbReference type="PRINTS" id="PR00037">
    <property type="entry name" value="HTHLACR"/>
</dbReference>
<keyword evidence="1" id="KW-0805">Transcription regulation</keyword>
<dbReference type="SUPFAM" id="SSF46785">
    <property type="entry name" value="Winged helix' DNA-binding domain"/>
    <property type="match status" value="1"/>
</dbReference>
<proteinExistence type="predicted"/>
<evidence type="ECO:0000259" key="3">
    <source>
        <dbReference type="PROSITE" id="PS51000"/>
    </source>
</evidence>
<evidence type="ECO:0000313" key="5">
    <source>
        <dbReference type="Proteomes" id="UP000030661"/>
    </source>
</evidence>
<dbReference type="STRING" id="1499967.U27_06186"/>
<dbReference type="GO" id="GO:0003700">
    <property type="term" value="F:DNA-binding transcription factor activity"/>
    <property type="evidence" value="ECO:0007669"/>
    <property type="project" value="InterPro"/>
</dbReference>
<dbReference type="SMART" id="SM00420">
    <property type="entry name" value="HTH_DEOR"/>
    <property type="match status" value="1"/>
</dbReference>
<dbReference type="InterPro" id="IPR014036">
    <property type="entry name" value="DeoR-like_C"/>
</dbReference>
<sequence>MDRHQRIKQITNLFQVKNVISIKELLKQFNVSEMTIRRDLNLLSKDNIIELIPGGAILKIEAATENEEEPYLITHAEMKRTREKMRIGKKAASLIESNETLIIDIGSTTEHIARFIPEQVPVTILCYGMNILAEIHRKKNCHPILAGGYYHSDTLMFESQEGIQLIKKTRADKAFISAAGVSEELGVTTPNHYEVVTKQAALKSAKTKILTVDSSKFGVIKTAYFANLNEFDIVITDSEISEEYRDIIDKLGLELYVV</sequence>
<dbReference type="SMART" id="SM01134">
    <property type="entry name" value="DeoRC"/>
    <property type="match status" value="1"/>
</dbReference>
<dbReference type="Pfam" id="PF00455">
    <property type="entry name" value="DeoRC"/>
    <property type="match status" value="1"/>
</dbReference>
<keyword evidence="2" id="KW-0804">Transcription</keyword>
<keyword evidence="5" id="KW-1185">Reference proteome</keyword>
<dbReference type="InterPro" id="IPR036388">
    <property type="entry name" value="WH-like_DNA-bd_sf"/>
</dbReference>
<feature type="domain" description="HTH deoR-type" evidence="3">
    <location>
        <begin position="3"/>
        <end position="58"/>
    </location>
</feature>